<feature type="region of interest" description="Disordered" evidence="2">
    <location>
        <begin position="1"/>
        <end position="22"/>
    </location>
</feature>
<dbReference type="GO" id="GO:0008270">
    <property type="term" value="F:zinc ion binding"/>
    <property type="evidence" value="ECO:0007669"/>
    <property type="project" value="InterPro"/>
</dbReference>
<dbReference type="SUPFAM" id="SSF57701">
    <property type="entry name" value="Zn2/Cys6 DNA-binding domain"/>
    <property type="match status" value="1"/>
</dbReference>
<sequence>MTTQSYYGSGEYDHFNRTSHRSMSNGAYYERPTAYGYYEQPRQELRSEYGGRPVTRAMIQEPEPDIGTGSSRRRIAVACSRCRRRKIKCSGDPGDGSGCQACRASGADTHACNFIRVGTLMPPGGGAVEVYPQASSGNGASQTGGYATDTPPAPGWLGAHHHPQTRTSLPTLHTRSSFIDGYDQYENSPVDSYTYASATIPRQDSFASSYGSGSVENYRSWSTSSAPMSAPVTTGYYEQQPAYSFGNLQAPSFPQPSNNRLPSVTADSFSSLNMGSLHSSLPIQTAQERTLPAPYTVHYSQTSYPTAEQLPVPEIRPLGSFNEPRVHINGIHSRTAMPWSSEDSSTGSRTMSAGNSMAPITGIPGPSTQRLHHPHVPTPVSEPVLGYQFLPTSGSPDISPASGPAPESFSSTASSTSSTVSMPPPSANFRYAQALPALNTDDRPMTSSSSSREGMAASLYSFSTDTGERPVTSGSDHASSSTVSGGHNYVPLRQPQPQHAASVEALRRQSSFDQQRAATAHRMSVSNLNARY</sequence>
<feature type="region of interest" description="Disordered" evidence="2">
    <location>
        <begin position="135"/>
        <end position="157"/>
    </location>
</feature>
<organism evidence="4 5">
    <name type="scientific">Oleoguttula mirabilis</name>
    <dbReference type="NCBI Taxonomy" id="1507867"/>
    <lineage>
        <taxon>Eukaryota</taxon>
        <taxon>Fungi</taxon>
        <taxon>Dikarya</taxon>
        <taxon>Ascomycota</taxon>
        <taxon>Pezizomycotina</taxon>
        <taxon>Dothideomycetes</taxon>
        <taxon>Dothideomycetidae</taxon>
        <taxon>Mycosphaerellales</taxon>
        <taxon>Teratosphaeriaceae</taxon>
        <taxon>Oleoguttula</taxon>
    </lineage>
</organism>
<dbReference type="Proteomes" id="UP001324427">
    <property type="component" value="Unassembled WGS sequence"/>
</dbReference>
<feature type="domain" description="Zn(2)-C6 fungal-type" evidence="3">
    <location>
        <begin position="78"/>
        <end position="114"/>
    </location>
</feature>
<name>A0AAV9JFV6_9PEZI</name>
<protein>
    <recommendedName>
        <fullName evidence="3">Zn(2)-C6 fungal-type domain-containing protein</fullName>
    </recommendedName>
</protein>
<dbReference type="GO" id="GO:0000981">
    <property type="term" value="F:DNA-binding transcription factor activity, RNA polymerase II-specific"/>
    <property type="evidence" value="ECO:0007669"/>
    <property type="project" value="InterPro"/>
</dbReference>
<reference evidence="4 5" key="1">
    <citation type="submission" date="2021-11" db="EMBL/GenBank/DDBJ databases">
        <title>Black yeast isolated from Biological Soil Crust.</title>
        <authorList>
            <person name="Kurbessoian T."/>
        </authorList>
    </citation>
    <scope>NUCLEOTIDE SEQUENCE [LARGE SCALE GENOMIC DNA]</scope>
    <source>
        <strain evidence="4 5">CCFEE 5522</strain>
    </source>
</reference>
<feature type="region of interest" description="Disordered" evidence="2">
    <location>
        <begin position="464"/>
        <end position="532"/>
    </location>
</feature>
<dbReference type="Pfam" id="PF00172">
    <property type="entry name" value="Zn_clus"/>
    <property type="match status" value="1"/>
</dbReference>
<accession>A0AAV9JFV6</accession>
<feature type="compositionally biased region" description="Polar residues" evidence="2">
    <location>
        <begin position="472"/>
        <end position="485"/>
    </location>
</feature>
<gene>
    <name evidence="4" type="ORF">LTR36_004671</name>
</gene>
<dbReference type="CDD" id="cd00067">
    <property type="entry name" value="GAL4"/>
    <property type="match status" value="1"/>
</dbReference>
<comment type="caution">
    <text evidence="4">The sequence shown here is derived from an EMBL/GenBank/DDBJ whole genome shotgun (WGS) entry which is preliminary data.</text>
</comment>
<evidence type="ECO:0000259" key="3">
    <source>
        <dbReference type="PROSITE" id="PS50048"/>
    </source>
</evidence>
<feature type="region of interest" description="Disordered" evidence="2">
    <location>
        <begin position="364"/>
        <end position="427"/>
    </location>
</feature>
<dbReference type="AlphaFoldDB" id="A0AAV9JFV6"/>
<dbReference type="InterPro" id="IPR001138">
    <property type="entry name" value="Zn2Cys6_DnaBD"/>
</dbReference>
<keyword evidence="1" id="KW-0539">Nucleus</keyword>
<proteinExistence type="predicted"/>
<dbReference type="EMBL" id="JAVFHQ010000028">
    <property type="protein sequence ID" value="KAK4543897.1"/>
    <property type="molecule type" value="Genomic_DNA"/>
</dbReference>
<keyword evidence="5" id="KW-1185">Reference proteome</keyword>
<evidence type="ECO:0000313" key="4">
    <source>
        <dbReference type="EMBL" id="KAK4543897.1"/>
    </source>
</evidence>
<dbReference type="Gene3D" id="4.10.240.10">
    <property type="entry name" value="Zn(2)-C6 fungal-type DNA-binding domain"/>
    <property type="match status" value="1"/>
</dbReference>
<dbReference type="InterPro" id="IPR036864">
    <property type="entry name" value="Zn2-C6_fun-type_DNA-bd_sf"/>
</dbReference>
<evidence type="ECO:0000256" key="1">
    <source>
        <dbReference type="ARBA" id="ARBA00023242"/>
    </source>
</evidence>
<feature type="compositionally biased region" description="Low complexity" evidence="2">
    <location>
        <begin position="404"/>
        <end position="421"/>
    </location>
</feature>
<feature type="compositionally biased region" description="Polar residues" evidence="2">
    <location>
        <begin position="135"/>
        <end position="145"/>
    </location>
</feature>
<dbReference type="PROSITE" id="PS50048">
    <property type="entry name" value="ZN2_CY6_FUNGAL_2"/>
    <property type="match status" value="1"/>
</dbReference>
<feature type="compositionally biased region" description="Polar residues" evidence="2">
    <location>
        <begin position="508"/>
        <end position="517"/>
    </location>
</feature>
<evidence type="ECO:0000256" key="2">
    <source>
        <dbReference type="SAM" id="MobiDB-lite"/>
    </source>
</evidence>
<evidence type="ECO:0000313" key="5">
    <source>
        <dbReference type="Proteomes" id="UP001324427"/>
    </source>
</evidence>
<dbReference type="SMART" id="SM00066">
    <property type="entry name" value="GAL4"/>
    <property type="match status" value="1"/>
</dbReference>